<accession>B3VM51</accession>
<dbReference type="RefSeq" id="YP_002003382.1">
    <property type="nucleotide sequence ID" value="NC_011039.1"/>
</dbReference>
<gene>
    <name evidence="1" type="ORF">PREDATOR_24</name>
</gene>
<dbReference type="OrthoDB" id="26992at10239"/>
<dbReference type="KEGG" id="vg:6450067"/>
<protein>
    <recommendedName>
        <fullName evidence="3">Tail terminator</fullName>
    </recommendedName>
</protein>
<evidence type="ECO:0008006" key="3">
    <source>
        <dbReference type="Google" id="ProtNLM"/>
    </source>
</evidence>
<proteinExistence type="predicted"/>
<keyword evidence="2" id="KW-1185">Reference proteome</keyword>
<dbReference type="Proteomes" id="UP000000621">
    <property type="component" value="Segment"/>
</dbReference>
<name>B3VM51_9CAUD</name>
<evidence type="ECO:0000313" key="1">
    <source>
        <dbReference type="EMBL" id="ACF05121.1"/>
    </source>
</evidence>
<organism evidence="1 2">
    <name type="scientific">Mycobacterium phage Predator</name>
    <dbReference type="NCBI Taxonomy" id="543153"/>
    <lineage>
        <taxon>Viruses</taxon>
        <taxon>Duplodnaviria</taxon>
        <taxon>Heunggongvirae</taxon>
        <taxon>Uroviricota</taxon>
        <taxon>Caudoviricetes</taxon>
        <taxon>Predatorvirus</taxon>
        <taxon>Predatorvirus predator</taxon>
    </lineage>
</organism>
<evidence type="ECO:0000313" key="2">
    <source>
        <dbReference type="Proteomes" id="UP000000621"/>
    </source>
</evidence>
<dbReference type="EMBL" id="EU770222">
    <property type="protein sequence ID" value="ACF05121.1"/>
    <property type="molecule type" value="Genomic_DNA"/>
</dbReference>
<sequence>MAASALMELLKADTILNSDLEVAGHIYDMADLSISEKGRPRHDGPFVVFNWQESTLFSQAYTGMQNGIPKAPRVLQVWAHIPWEISTDYDDLNRILNRVHFIFDPIEHVTGNDGQRVTVVRSAGRSANLQDEGYRTIARHAVYGVLYDENAA</sequence>
<reference evidence="1 2" key="1">
    <citation type="submission" date="2008-05" db="EMBL/GenBank/DDBJ databases">
        <authorList>
            <person name="Weber R.J."/>
            <person name="Jacobs-Sera D."/>
            <person name="Houtz J."/>
            <person name="Hendrix R.W."/>
            <person name="Hatfull G.H."/>
        </authorList>
    </citation>
    <scope>NUCLEOTIDE SEQUENCE [LARGE SCALE GENOMIC DNA]</scope>
</reference>